<dbReference type="EMBL" id="LHYF01000003">
    <property type="protein sequence ID" value="KXB07360.1"/>
    <property type="molecule type" value="Genomic_DNA"/>
</dbReference>
<sequence>MRRLRKLRIYVRGLNPRRNYFQGPVQSIPGLRARGNHPPQRGVLEALQLLQPRSQDRRESEGSDHGEVGVGKTALAPRFGRELESKGEKKRFDLTFVYVNPRFYRSPRPVVGKLAKRLPGIGTKKGFAAQEENKTLA</sequence>
<evidence type="ECO:0000313" key="3">
    <source>
        <dbReference type="Proteomes" id="UP000070404"/>
    </source>
</evidence>
<gene>
    <name evidence="2" type="ORF">AKJ52_00385</name>
</gene>
<dbReference type="SUPFAM" id="SSF52540">
    <property type="entry name" value="P-loop containing nucleoside triphosphate hydrolases"/>
    <property type="match status" value="1"/>
</dbReference>
<dbReference type="AlphaFoldDB" id="A0A133VLS6"/>
<feature type="region of interest" description="Disordered" evidence="1">
    <location>
        <begin position="50"/>
        <end position="82"/>
    </location>
</feature>
<feature type="compositionally biased region" description="Basic and acidic residues" evidence="1">
    <location>
        <begin position="54"/>
        <end position="67"/>
    </location>
</feature>
<comment type="caution">
    <text evidence="2">The sequence shown here is derived from an EMBL/GenBank/DDBJ whole genome shotgun (WGS) entry which is preliminary data.</text>
</comment>
<proteinExistence type="predicted"/>
<reference evidence="2 3" key="1">
    <citation type="journal article" date="2016" name="Sci. Rep.">
        <title>Metabolic traits of an uncultured archaeal lineage -MSBL1- from brine pools of the Red Sea.</title>
        <authorList>
            <person name="Mwirichia R."/>
            <person name="Alam I."/>
            <person name="Rashid M."/>
            <person name="Vinu M."/>
            <person name="Ba-Alawi W."/>
            <person name="Anthony Kamau A."/>
            <person name="Kamanda Ngugi D."/>
            <person name="Goker M."/>
            <person name="Klenk H.P."/>
            <person name="Bajic V."/>
            <person name="Stingl U."/>
        </authorList>
    </citation>
    <scope>NUCLEOTIDE SEQUENCE [LARGE SCALE GENOMIC DNA]</scope>
    <source>
        <strain evidence="2">SCGC-AAA382C18</strain>
    </source>
</reference>
<evidence type="ECO:0000256" key="1">
    <source>
        <dbReference type="SAM" id="MobiDB-lite"/>
    </source>
</evidence>
<keyword evidence="3" id="KW-1185">Reference proteome</keyword>
<evidence type="ECO:0000313" key="2">
    <source>
        <dbReference type="EMBL" id="KXB07360.1"/>
    </source>
</evidence>
<name>A0A133VLS6_9EURY</name>
<protein>
    <submittedName>
        <fullName evidence="2">Uncharacterized protein</fullName>
    </submittedName>
</protein>
<dbReference type="InterPro" id="IPR027417">
    <property type="entry name" value="P-loop_NTPase"/>
</dbReference>
<accession>A0A133VLS6</accession>
<dbReference type="Proteomes" id="UP000070404">
    <property type="component" value="Unassembled WGS sequence"/>
</dbReference>
<organism evidence="2 3">
    <name type="scientific">candidate division MSBL1 archaeon SCGC-AAA382C18</name>
    <dbReference type="NCBI Taxonomy" id="1698281"/>
    <lineage>
        <taxon>Archaea</taxon>
        <taxon>Methanobacteriati</taxon>
        <taxon>Methanobacteriota</taxon>
        <taxon>candidate division MSBL1</taxon>
    </lineage>
</organism>
<dbReference type="Gene3D" id="3.40.50.300">
    <property type="entry name" value="P-loop containing nucleotide triphosphate hydrolases"/>
    <property type="match status" value="1"/>
</dbReference>